<dbReference type="PANTHER" id="PTHR47447">
    <property type="entry name" value="OS03G0856100 PROTEIN"/>
    <property type="match status" value="1"/>
</dbReference>
<keyword evidence="8" id="KW-1185">Reference proteome</keyword>
<dbReference type="STRING" id="269621.A0A238F6X8"/>
<evidence type="ECO:0000256" key="5">
    <source>
        <dbReference type="PROSITE-ProRule" id="PRU00708"/>
    </source>
</evidence>
<reference evidence="8" key="1">
    <citation type="submission" date="2016-09" db="EMBL/GenBank/DDBJ databases">
        <authorList>
            <person name="Jeantristanb JTB J.-T."/>
            <person name="Ricardo R."/>
        </authorList>
    </citation>
    <scope>NUCLEOTIDE SEQUENCE [LARGE SCALE GENOMIC DNA]</scope>
</reference>
<comment type="subunit">
    <text evidence="4">Binds to mitochondrial small subunit 15S rRNA.</text>
</comment>
<feature type="region of interest" description="Disordered" evidence="6">
    <location>
        <begin position="620"/>
        <end position="641"/>
    </location>
</feature>
<dbReference type="PANTHER" id="PTHR47447:SF17">
    <property type="entry name" value="OS12G0638900 PROTEIN"/>
    <property type="match status" value="1"/>
</dbReference>
<gene>
    <name evidence="7" type="ORF">BQ2448_5235</name>
</gene>
<dbReference type="AlphaFoldDB" id="A0A238F6X8"/>
<dbReference type="OrthoDB" id="5588846at2759"/>
<feature type="repeat" description="PPR" evidence="5">
    <location>
        <begin position="485"/>
        <end position="522"/>
    </location>
</feature>
<dbReference type="Pfam" id="PF13812">
    <property type="entry name" value="PPR_3"/>
    <property type="match status" value="1"/>
</dbReference>
<dbReference type="InterPro" id="IPR002885">
    <property type="entry name" value="PPR_rpt"/>
</dbReference>
<evidence type="ECO:0000313" key="8">
    <source>
        <dbReference type="Proteomes" id="UP000198372"/>
    </source>
</evidence>
<comment type="similarity">
    <text evidence="1">Belongs to the CCM1 family.</text>
</comment>
<dbReference type="EMBL" id="FMSP01000002">
    <property type="protein sequence ID" value="SCV67624.1"/>
    <property type="molecule type" value="Genomic_DNA"/>
</dbReference>
<evidence type="ECO:0000256" key="4">
    <source>
        <dbReference type="ARBA" id="ARBA00044511"/>
    </source>
</evidence>
<accession>A0A238F6X8</accession>
<comment type="function">
    <text evidence="3">Regulates mitochondrial small subunit maturation by controlling 15S rRNA 5'-end processing. Localizes to the 5' precursor of the 15S rRNA in a position that is subsequently occupied by mS47 in the mature yeast mtSSU. Uses structure and sequence-specific RNA recognition, binding to a single-stranded region of the precursor and specifically recognizing bases -6 to -1. The exchange of Ccm1 for mS47 is coupled to the irreversible removal of precursor rRNA that is accompanied by conformational changes of the mitoribosomal proteins uS5m and mS26. These conformational changes signal completion of 5'-end rRNA processing through protection of the mature 5'-end of the 15S rRNA and stabilization of mS47. The removal of the 5' precursor together with the dissociation of Ccm1 may be catalyzed by the 5'-3' exoribonuclease Pet127. Involved in the specific removal of group I introns in mitochondrial encoded transcripts.</text>
</comment>
<evidence type="ECO:0000313" key="7">
    <source>
        <dbReference type="EMBL" id="SCV67624.1"/>
    </source>
</evidence>
<dbReference type="Proteomes" id="UP000198372">
    <property type="component" value="Unassembled WGS sequence"/>
</dbReference>
<protein>
    <submittedName>
        <fullName evidence="7">BQ2448_5235 protein</fullName>
    </submittedName>
</protein>
<organism evidence="7 8">
    <name type="scientific">Microbotryum intermedium</name>
    <dbReference type="NCBI Taxonomy" id="269621"/>
    <lineage>
        <taxon>Eukaryota</taxon>
        <taxon>Fungi</taxon>
        <taxon>Dikarya</taxon>
        <taxon>Basidiomycota</taxon>
        <taxon>Pucciniomycotina</taxon>
        <taxon>Microbotryomycetes</taxon>
        <taxon>Microbotryales</taxon>
        <taxon>Microbotryaceae</taxon>
        <taxon>Microbotryum</taxon>
    </lineage>
</organism>
<proteinExistence type="inferred from homology"/>
<feature type="region of interest" description="Disordered" evidence="6">
    <location>
        <begin position="210"/>
        <end position="262"/>
    </location>
</feature>
<dbReference type="Gene3D" id="1.25.40.10">
    <property type="entry name" value="Tetratricopeptide repeat domain"/>
    <property type="match status" value="1"/>
</dbReference>
<evidence type="ECO:0000256" key="6">
    <source>
        <dbReference type="SAM" id="MobiDB-lite"/>
    </source>
</evidence>
<dbReference type="InterPro" id="IPR011990">
    <property type="entry name" value="TPR-like_helical_dom_sf"/>
</dbReference>
<evidence type="ECO:0000256" key="1">
    <source>
        <dbReference type="ARBA" id="ARBA00006192"/>
    </source>
</evidence>
<dbReference type="PROSITE" id="PS51375">
    <property type="entry name" value="PPR"/>
    <property type="match status" value="1"/>
</dbReference>
<keyword evidence="2" id="KW-0677">Repeat</keyword>
<evidence type="ECO:0000256" key="3">
    <source>
        <dbReference type="ARBA" id="ARBA00044493"/>
    </source>
</evidence>
<feature type="region of interest" description="Disordered" evidence="6">
    <location>
        <begin position="907"/>
        <end position="937"/>
    </location>
</feature>
<name>A0A238F6X8_9BASI</name>
<sequence>MLSSTCRRLIHAVGQASSSTTSVPSPRAAAVAACHRRRLTPSPRLVIGPSSQLFSTFRPPQKYGKKSADQLDKLAQKRAVRAKQRLVQVSKDEKRREHEIQRLQERQQKRLQVEVGLPITASRIESTEGWLTRSHPLAQEWTSDLPPLEEAELESMYQGLIAATPEQLIPPPETNSAIAAPETPPLLLHDPSRDRGQGLLRLAERLEAFEPDEKTEASGRGQDAVSTRTSCLAEKLKRRRNESTSVPEPEQSAPARGQELTEVKSAPHALLDRLEALLQADEAYSIQSTTNLDHVEPSKGLIHQSEWIDLIITAAESQDSETVKRGLLLIQRLAPQRDARGMNELMSLFAAERRPRDALDLANFAKEHSLPFSLESHHYLLASLAPSHPELAIQHLHSLESSGHTPLLATYTLLVNRLLSPISPPDLVARGWDLYAHCRLVAHPIPDVDLYNSMIAACSRGAYPSPERAVDLFLEMTETNSIAPTPSTYNALIRACAREGSQASYFEALRYLKKMLDDNLPPNRGTFHAILEGARRQGDLLRSRWVLVKMAQIGGNSSPNADTLALVFRSYMGYESEIKEKRGIATGGPKRTAGVGEEKVKVKEDDIIISSDAGLKEVIEGSPKVEPEPTATAAEAEEEPLEGSNVIELLGESSLFYPGPIPTTPDELVLEAQNLLLQVLEPEVLGLSASPRSTPSFFPLVHPTAFLLNSYLELLTVHAPLPASIDFFNSAYGATTGVDKNGYTFEVMIKRCETAKKREVGLETARKVFEEWKVWSSEDQERLSGRNISIMWGSMIRVLARSFKHVEGLDLLQRFISTYPPLALVASARSRAHKRLTLPLPPSKIQLSSLQFPETTHPSTRDDLPPHLLAEDVKLLFLRFRNVEDADGIKKVQGVVKAYKEAWVEARRIEEDRPKKPKKEVGKKEKGKGTGREKQRK</sequence>
<evidence type="ECO:0000256" key="2">
    <source>
        <dbReference type="ARBA" id="ARBA00022737"/>
    </source>
</evidence>